<dbReference type="AlphaFoldDB" id="A0A2B4RI69"/>
<feature type="domain" description="LicD/FKTN/FKRP nucleotidyltransferase" evidence="2">
    <location>
        <begin position="357"/>
        <end position="472"/>
    </location>
</feature>
<evidence type="ECO:0000259" key="2">
    <source>
        <dbReference type="Pfam" id="PF04991"/>
    </source>
</evidence>
<keyword evidence="3" id="KW-0808">Transferase</keyword>
<dbReference type="GO" id="GO:0009100">
    <property type="term" value="P:glycoprotein metabolic process"/>
    <property type="evidence" value="ECO:0007669"/>
    <property type="project" value="UniProtKB-ARBA"/>
</dbReference>
<dbReference type="InterPro" id="IPR007074">
    <property type="entry name" value="LicD/FKTN/FKRP_NTP_transf"/>
</dbReference>
<protein>
    <submittedName>
        <fullName evidence="3">Lipopolysaccharide cholinephosphotransferase LicD</fullName>
    </submittedName>
</protein>
<gene>
    <name evidence="3" type="primary">licD</name>
    <name evidence="3" type="ORF">AWC38_SpisGene17565</name>
</gene>
<dbReference type="GO" id="GO:0016740">
    <property type="term" value="F:transferase activity"/>
    <property type="evidence" value="ECO:0007669"/>
    <property type="project" value="UniProtKB-KW"/>
</dbReference>
<organism evidence="3 4">
    <name type="scientific">Stylophora pistillata</name>
    <name type="common">Smooth cauliflower coral</name>
    <dbReference type="NCBI Taxonomy" id="50429"/>
    <lineage>
        <taxon>Eukaryota</taxon>
        <taxon>Metazoa</taxon>
        <taxon>Cnidaria</taxon>
        <taxon>Anthozoa</taxon>
        <taxon>Hexacorallia</taxon>
        <taxon>Scleractinia</taxon>
        <taxon>Astrocoeniina</taxon>
        <taxon>Pocilloporidae</taxon>
        <taxon>Stylophora</taxon>
    </lineage>
</organism>
<reference evidence="4" key="1">
    <citation type="journal article" date="2017" name="bioRxiv">
        <title>Comparative analysis of the genomes of Stylophora pistillata and Acropora digitifera provides evidence for extensive differences between species of corals.</title>
        <authorList>
            <person name="Voolstra C.R."/>
            <person name="Li Y."/>
            <person name="Liew Y.J."/>
            <person name="Baumgarten S."/>
            <person name="Zoccola D."/>
            <person name="Flot J.-F."/>
            <person name="Tambutte S."/>
            <person name="Allemand D."/>
            <person name="Aranda M."/>
        </authorList>
    </citation>
    <scope>NUCLEOTIDE SEQUENCE [LARGE SCALE GENOMIC DNA]</scope>
</reference>
<dbReference type="Proteomes" id="UP000225706">
    <property type="component" value="Unassembled WGS sequence"/>
</dbReference>
<sequence length="536" mass="61367">MSGVFAKCSLGSSAPRAAYTKSSVQPKIMSPMTNHSSRDQRRKYVSSLSIIPKEKIPKIVVLPSIDKDIAVTSAKPVSARVPGVTTAPGKKRSQAPKSEKGSFSQANYISCLHTSLSTEWRKATSLDRENSEDKERQPRRTSSLEIKFSYSSKNTSRSAPTTRSSSDEIRDEEKNTSLIGNQPRGENKSVGLFNRNMVKEVTAMSKDNVRVQYTPLRKSFTIKNVVTDGNRRGTSANAVLSTRCQDFEQQLTIVCLLGVAVFQIDPILPFSAKYRYESMEVDRPFYANRTGKHCYENYEKKYDWGEMCPRLYTELGGKCDMIDGQLQCPDIRNYSKVLYRQGQLVMTRMMRIFDLLAQKYDIFYWITRGTLLGAARHQGFIPWDVDSDIEMPLDDYVKFFQVAAKDLPPDIFFQNSLTDPAFPNNSRGFHKHELVGLYEATWNPRLRDRNSCYKYCIAHGCNWHDGLMIDIFVHPHVSRYVYPLKRLPFEGFTLSVQNNWKDELVSQFGKNWFEFPRDGTPHEHPDVFNGCEKLKN</sequence>
<dbReference type="InterPro" id="IPR052942">
    <property type="entry name" value="LPS_cholinephosphotransferase"/>
</dbReference>
<accession>A0A2B4RI69</accession>
<dbReference type="Pfam" id="PF04991">
    <property type="entry name" value="LicD"/>
    <property type="match status" value="1"/>
</dbReference>
<dbReference type="PANTHER" id="PTHR43404:SF1">
    <property type="entry name" value="MNN4P"/>
    <property type="match status" value="1"/>
</dbReference>
<feature type="compositionally biased region" description="Polar residues" evidence="1">
    <location>
        <begin position="20"/>
        <end position="35"/>
    </location>
</feature>
<feature type="region of interest" description="Disordered" evidence="1">
    <location>
        <begin position="75"/>
        <end position="103"/>
    </location>
</feature>
<name>A0A2B4RI69_STYPI</name>
<feature type="compositionally biased region" description="Low complexity" evidence="1">
    <location>
        <begin position="155"/>
        <end position="164"/>
    </location>
</feature>
<evidence type="ECO:0000256" key="1">
    <source>
        <dbReference type="SAM" id="MobiDB-lite"/>
    </source>
</evidence>
<keyword evidence="4" id="KW-1185">Reference proteome</keyword>
<feature type="compositionally biased region" description="Basic and acidic residues" evidence="1">
    <location>
        <begin position="165"/>
        <end position="175"/>
    </location>
</feature>
<comment type="caution">
    <text evidence="3">The sequence shown here is derived from an EMBL/GenBank/DDBJ whole genome shotgun (WGS) entry which is preliminary data.</text>
</comment>
<dbReference type="OrthoDB" id="5956494at2759"/>
<feature type="compositionally biased region" description="Basic and acidic residues" evidence="1">
    <location>
        <begin position="120"/>
        <end position="138"/>
    </location>
</feature>
<dbReference type="PANTHER" id="PTHR43404">
    <property type="entry name" value="LIPOPOLYSACCHARIDE CHOLINEPHOSPHOTRANSFERASE LICD"/>
    <property type="match status" value="1"/>
</dbReference>
<feature type="compositionally biased region" description="Polar residues" evidence="1">
    <location>
        <begin position="140"/>
        <end position="154"/>
    </location>
</feature>
<proteinExistence type="predicted"/>
<evidence type="ECO:0000313" key="4">
    <source>
        <dbReference type="Proteomes" id="UP000225706"/>
    </source>
</evidence>
<feature type="region of interest" description="Disordered" evidence="1">
    <location>
        <begin position="15"/>
        <end position="41"/>
    </location>
</feature>
<feature type="region of interest" description="Disordered" evidence="1">
    <location>
        <begin position="120"/>
        <end position="189"/>
    </location>
</feature>
<evidence type="ECO:0000313" key="3">
    <source>
        <dbReference type="EMBL" id="PFX18084.1"/>
    </source>
</evidence>
<dbReference type="EMBL" id="LSMT01000431">
    <property type="protein sequence ID" value="PFX18084.1"/>
    <property type="molecule type" value="Genomic_DNA"/>
</dbReference>